<dbReference type="EMBL" id="JAVREX010000003">
    <property type="protein sequence ID" value="MDT0427708.1"/>
    <property type="molecule type" value="Genomic_DNA"/>
</dbReference>
<accession>A0ABU2RJL3</accession>
<dbReference type="RefSeq" id="WP_200697007.1">
    <property type="nucleotide sequence ID" value="NZ_JAVREX010000003.1"/>
</dbReference>
<keyword evidence="2" id="KW-1185">Reference proteome</keyword>
<comment type="caution">
    <text evidence="1">The sequence shown here is derived from an EMBL/GenBank/DDBJ whole genome shotgun (WGS) entry which is preliminary data.</text>
</comment>
<sequence>MTKGRRIRRLVAGDRAWLWSTRHRHPGCRDEVFLRDEDSGAALRIVFDQAPGRITSGGFTGATGTVSASGGGHLNLHEPGVVRRLLDEALRRGPVPADGAVVEADGWPLFDAPAGD</sequence>
<dbReference type="Proteomes" id="UP001183777">
    <property type="component" value="Unassembled WGS sequence"/>
</dbReference>
<name>A0ABU2RJL3_9ACTN</name>
<organism evidence="1 2">
    <name type="scientific">Streptomyces salyersiae</name>
    <dbReference type="NCBI Taxonomy" id="3075530"/>
    <lineage>
        <taxon>Bacteria</taxon>
        <taxon>Bacillati</taxon>
        <taxon>Actinomycetota</taxon>
        <taxon>Actinomycetes</taxon>
        <taxon>Kitasatosporales</taxon>
        <taxon>Streptomycetaceae</taxon>
        <taxon>Streptomyces</taxon>
    </lineage>
</organism>
<reference evidence="2" key="1">
    <citation type="submission" date="2023-07" db="EMBL/GenBank/DDBJ databases">
        <title>30 novel species of actinomycetes from the DSMZ collection.</title>
        <authorList>
            <person name="Nouioui I."/>
        </authorList>
    </citation>
    <scope>NUCLEOTIDE SEQUENCE [LARGE SCALE GENOMIC DNA]</scope>
    <source>
        <strain evidence="2">DSM 41770</strain>
    </source>
</reference>
<evidence type="ECO:0000313" key="2">
    <source>
        <dbReference type="Proteomes" id="UP001183777"/>
    </source>
</evidence>
<proteinExistence type="predicted"/>
<evidence type="ECO:0000313" key="1">
    <source>
        <dbReference type="EMBL" id="MDT0427708.1"/>
    </source>
</evidence>
<protein>
    <submittedName>
        <fullName evidence="1">Uncharacterized protein</fullName>
    </submittedName>
</protein>
<gene>
    <name evidence="1" type="ORF">RM649_08655</name>
</gene>